<dbReference type="PANTHER" id="PTHR35936">
    <property type="entry name" value="MEMBRANE-BOUND LYTIC MUREIN TRANSGLYCOSYLASE F"/>
    <property type="match status" value="1"/>
</dbReference>
<reference evidence="5 6" key="1">
    <citation type="submission" date="2015-01" db="EMBL/GenBank/DDBJ databases">
        <title>Genome Sequence of Pseudomonas antarctica CMS 35.</title>
        <authorList>
            <person name="Voget S."/>
            <person name="Chow J."/>
            <person name="Daniel R."/>
            <person name="Streit W."/>
        </authorList>
    </citation>
    <scope>NUCLEOTIDE SEQUENCE [LARGE SCALE GENOMIC DNA]</scope>
    <source>
        <strain evidence="5 6">CMS 35</strain>
    </source>
</reference>
<evidence type="ECO:0000256" key="3">
    <source>
        <dbReference type="SAM" id="SignalP"/>
    </source>
</evidence>
<name>A0ABQ6ZUA8_9PSED</name>
<evidence type="ECO:0000256" key="1">
    <source>
        <dbReference type="ARBA" id="ARBA00010333"/>
    </source>
</evidence>
<evidence type="ECO:0000259" key="4">
    <source>
        <dbReference type="SMART" id="SM00062"/>
    </source>
</evidence>
<dbReference type="PANTHER" id="PTHR35936:SF13">
    <property type="entry name" value="HISTIDINE-BINDING PERIPLASMIC PROTEIN"/>
    <property type="match status" value="1"/>
</dbReference>
<feature type="domain" description="Solute-binding protein family 3/N-terminal" evidence="4">
    <location>
        <begin position="31"/>
        <end position="258"/>
    </location>
</feature>
<evidence type="ECO:0000313" key="5">
    <source>
        <dbReference type="EMBL" id="KAF2407992.1"/>
    </source>
</evidence>
<feature type="signal peptide" evidence="3">
    <location>
        <begin position="1"/>
        <end position="22"/>
    </location>
</feature>
<comment type="caution">
    <text evidence="5">The sequence shown here is derived from an EMBL/GenBank/DDBJ whole genome shotgun (WGS) entry which is preliminary data.</text>
</comment>
<comment type="similarity">
    <text evidence="1">Belongs to the bacterial solute-binding protein 3 family.</text>
</comment>
<protein>
    <submittedName>
        <fullName evidence="5">Histidine-binding periplasmic protein</fullName>
    </submittedName>
</protein>
<gene>
    <name evidence="5" type="primary">hisJ</name>
    <name evidence="5" type="ORF">PSAN_03730</name>
</gene>
<keyword evidence="6" id="KW-1185">Reference proteome</keyword>
<dbReference type="Pfam" id="PF00497">
    <property type="entry name" value="SBP_bac_3"/>
    <property type="match status" value="1"/>
</dbReference>
<keyword evidence="2 3" id="KW-0732">Signal</keyword>
<sequence length="265" mass="29172">MDFIRVFVAPALLPLAAFFCSAATGDEPRGDIRFAVVAQFPPFQSRDQHGQLVGLNIDLGNALCQQLNTRCTWVDQVLVESFQALEARRFDAIMGIAPTSRRRQWASFTDHLYPFTTRLVARKASGLLPTVAALRGKRVGVLLGSNREAFARSKWAPAGVVIKSFWLNDELVRSLVAGHIDATLQGTVEIRKALLNTAVGQDFDFLGPAVSAELLGDGVAIAVRKPDIALRDELNHALEQLRQNGDYQRILKPYNLDEPVTVHDG</sequence>
<accession>A0ABQ6ZUA8</accession>
<dbReference type="InterPro" id="IPR001638">
    <property type="entry name" value="Solute-binding_3/MltF_N"/>
</dbReference>
<evidence type="ECO:0000313" key="6">
    <source>
        <dbReference type="Proteomes" id="UP000748067"/>
    </source>
</evidence>
<dbReference type="EMBL" id="JXDI01000001">
    <property type="protein sequence ID" value="KAF2407992.1"/>
    <property type="molecule type" value="Genomic_DNA"/>
</dbReference>
<organism evidence="5 6">
    <name type="scientific">Pseudomonas antarctica</name>
    <dbReference type="NCBI Taxonomy" id="219572"/>
    <lineage>
        <taxon>Bacteria</taxon>
        <taxon>Pseudomonadati</taxon>
        <taxon>Pseudomonadota</taxon>
        <taxon>Gammaproteobacteria</taxon>
        <taxon>Pseudomonadales</taxon>
        <taxon>Pseudomonadaceae</taxon>
        <taxon>Pseudomonas</taxon>
    </lineage>
</organism>
<dbReference type="SMART" id="SM00062">
    <property type="entry name" value="PBPb"/>
    <property type="match status" value="1"/>
</dbReference>
<proteinExistence type="inferred from homology"/>
<dbReference type="Proteomes" id="UP000748067">
    <property type="component" value="Unassembled WGS sequence"/>
</dbReference>
<feature type="chain" id="PRO_5046574593" evidence="3">
    <location>
        <begin position="23"/>
        <end position="265"/>
    </location>
</feature>
<dbReference type="SUPFAM" id="SSF53850">
    <property type="entry name" value="Periplasmic binding protein-like II"/>
    <property type="match status" value="1"/>
</dbReference>
<dbReference type="Gene3D" id="3.40.190.10">
    <property type="entry name" value="Periplasmic binding protein-like II"/>
    <property type="match status" value="2"/>
</dbReference>
<evidence type="ECO:0000256" key="2">
    <source>
        <dbReference type="ARBA" id="ARBA00022729"/>
    </source>
</evidence>